<organism evidence="1 2">
    <name type="scientific">Sphingomonas kyeonggiensis</name>
    <dbReference type="NCBI Taxonomy" id="1268553"/>
    <lineage>
        <taxon>Bacteria</taxon>
        <taxon>Pseudomonadati</taxon>
        <taxon>Pseudomonadota</taxon>
        <taxon>Alphaproteobacteria</taxon>
        <taxon>Sphingomonadales</taxon>
        <taxon>Sphingomonadaceae</taxon>
        <taxon>Sphingomonas</taxon>
    </lineage>
</organism>
<evidence type="ECO:0000313" key="2">
    <source>
        <dbReference type="Proteomes" id="UP000557392"/>
    </source>
</evidence>
<dbReference type="Proteomes" id="UP000557392">
    <property type="component" value="Unassembled WGS sequence"/>
</dbReference>
<dbReference type="AlphaFoldDB" id="A0A7W6NYW9"/>
<keyword evidence="2" id="KW-1185">Reference proteome</keyword>
<dbReference type="EMBL" id="JACIEH010000003">
    <property type="protein sequence ID" value="MBB4100059.1"/>
    <property type="molecule type" value="Genomic_DNA"/>
</dbReference>
<proteinExistence type="predicted"/>
<accession>A0A7W6NYW9</accession>
<name>A0A7W6NYW9_9SPHN</name>
<sequence length="88" mass="10301">MDKREYLFRARISDQVSRMLCASPVIKQMTPRQVATMHVFKHEVLTAFHRVYTEVPAKFADPLLDKFLKNLRAVLRDDQVPVEDDETP</sequence>
<reference evidence="1 2" key="1">
    <citation type="submission" date="2020-08" db="EMBL/GenBank/DDBJ databases">
        <title>Genomic Encyclopedia of Type Strains, Phase IV (KMG-IV): sequencing the most valuable type-strain genomes for metagenomic binning, comparative biology and taxonomic classification.</title>
        <authorList>
            <person name="Goeker M."/>
        </authorList>
    </citation>
    <scope>NUCLEOTIDE SEQUENCE [LARGE SCALE GENOMIC DNA]</scope>
    <source>
        <strain evidence="1 2">DSM 101806</strain>
    </source>
</reference>
<protein>
    <submittedName>
        <fullName evidence="1">Uncharacterized protein</fullName>
    </submittedName>
</protein>
<comment type="caution">
    <text evidence="1">The sequence shown here is derived from an EMBL/GenBank/DDBJ whole genome shotgun (WGS) entry which is preliminary data.</text>
</comment>
<dbReference type="RefSeq" id="WP_183999389.1">
    <property type="nucleotide sequence ID" value="NZ_JACIEH010000003.1"/>
</dbReference>
<gene>
    <name evidence="1" type="ORF">GGR46_003631</name>
</gene>
<evidence type="ECO:0000313" key="1">
    <source>
        <dbReference type="EMBL" id="MBB4100059.1"/>
    </source>
</evidence>